<dbReference type="InterPro" id="IPR002104">
    <property type="entry name" value="Integrase_catalytic"/>
</dbReference>
<dbReference type="PROSITE" id="PS51898">
    <property type="entry name" value="TYR_RECOMBINASE"/>
    <property type="match status" value="1"/>
</dbReference>
<dbReference type="CDD" id="cd01185">
    <property type="entry name" value="INTN1_C_like"/>
    <property type="match status" value="1"/>
</dbReference>
<evidence type="ECO:0000256" key="1">
    <source>
        <dbReference type="ARBA" id="ARBA00008857"/>
    </source>
</evidence>
<dbReference type="GO" id="GO:0015074">
    <property type="term" value="P:DNA integration"/>
    <property type="evidence" value="ECO:0007669"/>
    <property type="project" value="InterPro"/>
</dbReference>
<dbReference type="PANTHER" id="PTHR30349:SF64">
    <property type="entry name" value="PROPHAGE INTEGRASE INTD-RELATED"/>
    <property type="match status" value="1"/>
</dbReference>
<dbReference type="RefSeq" id="WP_049702358.1">
    <property type="nucleotide sequence ID" value="NZ_JAQEAW010000061.1"/>
</dbReference>
<evidence type="ECO:0000259" key="4">
    <source>
        <dbReference type="PROSITE" id="PS51898"/>
    </source>
</evidence>
<keyword evidence="3" id="KW-0233">DNA recombination</keyword>
<dbReference type="EMBL" id="WDER01000099">
    <property type="protein sequence ID" value="KAB6078402.1"/>
    <property type="molecule type" value="Genomic_DNA"/>
</dbReference>
<evidence type="ECO:0000313" key="8">
    <source>
        <dbReference type="Proteomes" id="UP000474077"/>
    </source>
</evidence>
<gene>
    <name evidence="6" type="ORF">DW027_19190</name>
    <name evidence="5" type="ORF">GA560_22995</name>
</gene>
<dbReference type="Pfam" id="PF00589">
    <property type="entry name" value="Phage_integrase"/>
    <property type="match status" value="1"/>
</dbReference>
<dbReference type="InterPro" id="IPR050090">
    <property type="entry name" value="Tyrosine_recombinase_XerCD"/>
</dbReference>
<feature type="domain" description="Tyr recombinase" evidence="4">
    <location>
        <begin position="204"/>
        <end position="380"/>
    </location>
</feature>
<comment type="caution">
    <text evidence="6">The sequence shown here is derived from an EMBL/GenBank/DDBJ whole genome shotgun (WGS) entry which is preliminary data.</text>
</comment>
<dbReference type="Proteomes" id="UP000474077">
    <property type="component" value="Unassembled WGS sequence"/>
</dbReference>
<dbReference type="InterPro" id="IPR010998">
    <property type="entry name" value="Integrase_recombinase_N"/>
</dbReference>
<proteinExistence type="inferred from homology"/>
<dbReference type="InterPro" id="IPR035386">
    <property type="entry name" value="Arm-DNA-bind_5"/>
</dbReference>
<comment type="similarity">
    <text evidence="1">Belongs to the 'phage' integrase family.</text>
</comment>
<evidence type="ECO:0000256" key="3">
    <source>
        <dbReference type="ARBA" id="ARBA00023172"/>
    </source>
</evidence>
<dbReference type="Gene3D" id="1.10.443.10">
    <property type="entry name" value="Intergrase catalytic core"/>
    <property type="match status" value="1"/>
</dbReference>
<dbReference type="Pfam" id="PF17293">
    <property type="entry name" value="Arm-DNA-bind_5"/>
    <property type="match status" value="1"/>
</dbReference>
<keyword evidence="2" id="KW-0238">DNA-binding</keyword>
<dbReference type="Proteomes" id="UP000284495">
    <property type="component" value="Unassembled WGS sequence"/>
</dbReference>
<dbReference type="InterPro" id="IPR011010">
    <property type="entry name" value="DNA_brk_join_enz"/>
</dbReference>
<dbReference type="PANTHER" id="PTHR30349">
    <property type="entry name" value="PHAGE INTEGRASE-RELATED"/>
    <property type="match status" value="1"/>
</dbReference>
<evidence type="ECO:0000256" key="2">
    <source>
        <dbReference type="ARBA" id="ARBA00023125"/>
    </source>
</evidence>
<evidence type="ECO:0000313" key="6">
    <source>
        <dbReference type="EMBL" id="RHL34543.1"/>
    </source>
</evidence>
<dbReference type="InterPro" id="IPR025269">
    <property type="entry name" value="SAM-like_dom"/>
</dbReference>
<dbReference type="InterPro" id="IPR013762">
    <property type="entry name" value="Integrase-like_cat_sf"/>
</dbReference>
<dbReference type="AlphaFoldDB" id="A0A415KE68"/>
<reference evidence="6 7" key="1">
    <citation type="submission" date="2018-08" db="EMBL/GenBank/DDBJ databases">
        <title>A genome reference for cultivated species of the human gut microbiota.</title>
        <authorList>
            <person name="Zou Y."/>
            <person name="Xue W."/>
            <person name="Luo G."/>
        </authorList>
    </citation>
    <scope>NUCLEOTIDE SEQUENCE [LARGE SCALE GENOMIC DNA]</scope>
    <source>
        <strain evidence="6 7">AF38-2</strain>
    </source>
</reference>
<evidence type="ECO:0000313" key="5">
    <source>
        <dbReference type="EMBL" id="KAB6078402.1"/>
    </source>
</evidence>
<evidence type="ECO:0000313" key="7">
    <source>
        <dbReference type="Proteomes" id="UP000284495"/>
    </source>
</evidence>
<dbReference type="Pfam" id="PF13102">
    <property type="entry name" value="Phage_int_SAM_5"/>
    <property type="match status" value="1"/>
</dbReference>
<sequence length="387" mass="45417">MVTIKIYLRTYGSDPSTGVVWLSFYVNREKVNFSTKVSVDLKNWNDKKRCVGVGDKQCNDKKLIIENILARINNVFVKYRLRDRKLTRDAFLKAYHRPTDYNTFFEFIRDYQKKESFKLEYSTFKTNLSVIKKLQEYNPNLYFDDITREWVDEYFFHLMTGLGNNQNTANKNMATIKKYVLAAYNAGYMDENPFKNWKIKKGIPGGEYLQEDELQTLMGLYMDGELDYKHHKTLEMFLFLCFSSLHIGDAKKLILEQFTDDTLTYFRMKLKKRKPFPIQVPISDPLRTLLKNIVGTRKKGIVFEKLPADQTMNRFLKEIAAIAGIEKNITHKVGRHTFATIFLRKTKDIASLKEILGHSDLKETLVYAHVLNESKQEGMQCFNCFAF</sequence>
<dbReference type="GO" id="GO:0006310">
    <property type="term" value="P:DNA recombination"/>
    <property type="evidence" value="ECO:0007669"/>
    <property type="project" value="UniProtKB-KW"/>
</dbReference>
<protein>
    <submittedName>
        <fullName evidence="6">Site-specific integrase</fullName>
    </submittedName>
</protein>
<dbReference type="EMBL" id="QROO01000028">
    <property type="protein sequence ID" value="RHL34543.1"/>
    <property type="molecule type" value="Genomic_DNA"/>
</dbReference>
<dbReference type="Gene3D" id="1.10.150.130">
    <property type="match status" value="1"/>
</dbReference>
<accession>A0A415KE68</accession>
<dbReference type="GO" id="GO:0003677">
    <property type="term" value="F:DNA binding"/>
    <property type="evidence" value="ECO:0007669"/>
    <property type="project" value="UniProtKB-KW"/>
</dbReference>
<name>A0A415KE68_9BACE</name>
<organism evidence="6 7">
    <name type="scientific">Bacteroides xylanisolvens</name>
    <dbReference type="NCBI Taxonomy" id="371601"/>
    <lineage>
        <taxon>Bacteria</taxon>
        <taxon>Pseudomonadati</taxon>
        <taxon>Bacteroidota</taxon>
        <taxon>Bacteroidia</taxon>
        <taxon>Bacteroidales</taxon>
        <taxon>Bacteroidaceae</taxon>
        <taxon>Bacteroides</taxon>
    </lineage>
</organism>
<reference evidence="5 8" key="2">
    <citation type="journal article" date="2019" name="Nat. Med.">
        <title>A library of human gut bacterial isolates paired with longitudinal multiomics data enables mechanistic microbiome research.</title>
        <authorList>
            <person name="Poyet M."/>
            <person name="Groussin M."/>
            <person name="Gibbons S.M."/>
            <person name="Avila-Pacheco J."/>
            <person name="Jiang X."/>
            <person name="Kearney S.M."/>
            <person name="Perrotta A.R."/>
            <person name="Berdy B."/>
            <person name="Zhao S."/>
            <person name="Lieberman T.D."/>
            <person name="Swanson P.K."/>
            <person name="Smith M."/>
            <person name="Roesemann S."/>
            <person name="Alexander J.E."/>
            <person name="Rich S.A."/>
            <person name="Livny J."/>
            <person name="Vlamakis H."/>
            <person name="Clish C."/>
            <person name="Bullock K."/>
            <person name="Deik A."/>
            <person name="Scott J."/>
            <person name="Pierce K.A."/>
            <person name="Xavier R.J."/>
            <person name="Alm E.J."/>
        </authorList>
    </citation>
    <scope>NUCLEOTIDE SEQUENCE [LARGE SCALE GENOMIC DNA]</scope>
    <source>
        <strain evidence="5 8">BIOML-A73</strain>
    </source>
</reference>
<dbReference type="SUPFAM" id="SSF56349">
    <property type="entry name" value="DNA breaking-rejoining enzymes"/>
    <property type="match status" value="1"/>
</dbReference>